<evidence type="ECO:0000313" key="1">
    <source>
        <dbReference type="EMBL" id="KAG2392089.1"/>
    </source>
</evidence>
<comment type="caution">
    <text evidence="1">The sequence shown here is derived from an EMBL/GenBank/DDBJ whole genome shotgun (WGS) entry which is preliminary data.</text>
</comment>
<organism evidence="1 2">
    <name type="scientific">Naegleria lovaniensis</name>
    <name type="common">Amoeba</name>
    <dbReference type="NCBI Taxonomy" id="51637"/>
    <lineage>
        <taxon>Eukaryota</taxon>
        <taxon>Discoba</taxon>
        <taxon>Heterolobosea</taxon>
        <taxon>Tetramitia</taxon>
        <taxon>Eutetramitia</taxon>
        <taxon>Vahlkampfiidae</taxon>
        <taxon>Naegleria</taxon>
    </lineage>
</organism>
<dbReference type="RefSeq" id="XP_044553983.1">
    <property type="nucleotide sequence ID" value="XM_044689465.1"/>
</dbReference>
<dbReference type="Proteomes" id="UP000816034">
    <property type="component" value="Unassembled WGS sequence"/>
</dbReference>
<gene>
    <name evidence="1" type="ORF">C9374_013574</name>
</gene>
<reference evidence="1 2" key="1">
    <citation type="journal article" date="2018" name="BMC Genomics">
        <title>The genome of Naegleria lovaniensis, the basis for a comparative approach to unravel pathogenicity factors of the human pathogenic amoeba N. fowleri.</title>
        <authorList>
            <person name="Liechti N."/>
            <person name="Schurch N."/>
            <person name="Bruggmann R."/>
            <person name="Wittwer M."/>
        </authorList>
    </citation>
    <scope>NUCLEOTIDE SEQUENCE [LARGE SCALE GENOMIC DNA]</scope>
    <source>
        <strain evidence="1 2">ATCC 30569</strain>
    </source>
</reference>
<proteinExistence type="predicted"/>
<dbReference type="EMBL" id="PYSW02000006">
    <property type="protein sequence ID" value="KAG2392089.1"/>
    <property type="molecule type" value="Genomic_DNA"/>
</dbReference>
<dbReference type="AlphaFoldDB" id="A0AA88H1R1"/>
<name>A0AA88H1R1_NAELO</name>
<dbReference type="GeneID" id="68106027"/>
<protein>
    <submittedName>
        <fullName evidence="1">Uncharacterized protein</fullName>
    </submittedName>
</protein>
<accession>A0AA88H1R1</accession>
<keyword evidence="2" id="KW-1185">Reference proteome</keyword>
<sequence>MFEEFTNTKLLGTQILDPKGNVFVMRKNVSAPYPELSVSLLKLSPTSEMAPKSPFTLQQYSMGKTFSSYGGMVYSRNYNYLLYHTEDRLIALDASYLYNKWAIGFSVNQFGYSIESISYLVIPNCVLFVFESSTTVPYDLKLRKRLETPANIPYDYVGAISKTLDLIAIMQGGNYLVLDWINGKAVNKVPTRMLNTNSACNRFPFIRVVLMDSHGNCRVKPCK</sequence>
<evidence type="ECO:0000313" key="2">
    <source>
        <dbReference type="Proteomes" id="UP000816034"/>
    </source>
</evidence>